<dbReference type="SUPFAM" id="SSF48264">
    <property type="entry name" value="Cytochrome P450"/>
    <property type="match status" value="1"/>
</dbReference>
<comment type="subcellular location">
    <subcellularLocation>
        <location evidence="3">Endoplasmic reticulum membrane</location>
        <topology evidence="3">Peripheral membrane protein</topology>
    </subcellularLocation>
    <subcellularLocation>
        <location evidence="2">Microsome membrane</location>
        <topology evidence="2">Peripheral membrane protein</topology>
    </subcellularLocation>
</comment>
<evidence type="ECO:0000256" key="1">
    <source>
        <dbReference type="ARBA" id="ARBA00001971"/>
    </source>
</evidence>
<dbReference type="PROSITE" id="PS00086">
    <property type="entry name" value="CYTOCHROME_P450"/>
    <property type="match status" value="1"/>
</dbReference>
<keyword evidence="8" id="KW-0492">Microsome</keyword>
<keyword evidence="10 12" id="KW-0408">Iron</keyword>
<dbReference type="GO" id="GO:0005506">
    <property type="term" value="F:iron ion binding"/>
    <property type="evidence" value="ECO:0007669"/>
    <property type="project" value="InterPro"/>
</dbReference>
<evidence type="ECO:0000256" key="5">
    <source>
        <dbReference type="ARBA" id="ARBA00022617"/>
    </source>
</evidence>
<dbReference type="GO" id="GO:0004497">
    <property type="term" value="F:monooxygenase activity"/>
    <property type="evidence" value="ECO:0007669"/>
    <property type="project" value="UniProtKB-KW"/>
</dbReference>
<evidence type="ECO:0000256" key="7">
    <source>
        <dbReference type="ARBA" id="ARBA00022824"/>
    </source>
</evidence>
<comment type="cofactor">
    <cofactor evidence="1 12">
        <name>heme</name>
        <dbReference type="ChEBI" id="CHEBI:30413"/>
    </cofactor>
</comment>
<evidence type="ECO:0000256" key="10">
    <source>
        <dbReference type="ARBA" id="ARBA00023004"/>
    </source>
</evidence>
<evidence type="ECO:0000313" key="14">
    <source>
        <dbReference type="EMBL" id="KAK9752854.1"/>
    </source>
</evidence>
<evidence type="ECO:0000256" key="6">
    <source>
        <dbReference type="ARBA" id="ARBA00022723"/>
    </source>
</evidence>
<dbReference type="GO" id="GO:0016705">
    <property type="term" value="F:oxidoreductase activity, acting on paired donors, with incorporation or reduction of molecular oxygen"/>
    <property type="evidence" value="ECO:0007669"/>
    <property type="project" value="InterPro"/>
</dbReference>
<keyword evidence="7" id="KW-0256">Endoplasmic reticulum</keyword>
<evidence type="ECO:0000256" key="3">
    <source>
        <dbReference type="ARBA" id="ARBA00004406"/>
    </source>
</evidence>
<sequence length="491" mass="56848">MGPKSYPFIGTTLGTMFKTRPERYIYMRSLAKRYGPLYRTWMGTHPVINMTDPRHAELILSSTTHISKGVSYNFILPWLGDGLLTSQGAKWFRHRKLLTPAFHFKILESFLSVFIEKSEILVKILEEKADGKTAFNIFPYITHCTLDIITETAMGIQVNAMSKKVNSYAEAVYGICGEISNRTTKALLSYDFVFYKSGYGKRFLEYLSTLHGTTNRVIHERKSLRQKHNINQEKENVDDFGRKKRQAFLDLLIDVSKDGAVLTHEQIREEVDTFMFEGHDTTTASISWTIFLLGLHSNVQEKAYQEVKSVFQDKNTLEFADINELKYLERVLKESLRLYPSVPAIARFTSEDLKIDDYFIPKGTTVGIHIMDIHLNPKYYPEPEKFDPDRFLPENSKDRHPYAYIPFSAGPRNCIGQKFALMEEKVVLAYLLRNYKIKSTQTVDDINPTVSLILRPDKGLYKREIETTCLKCKKYNRIRIHSTDYCSYFGL</sequence>
<keyword evidence="6 12" id="KW-0479">Metal-binding</keyword>
<dbReference type="GO" id="GO:0020037">
    <property type="term" value="F:heme binding"/>
    <property type="evidence" value="ECO:0007669"/>
    <property type="project" value="InterPro"/>
</dbReference>
<dbReference type="EMBL" id="JASPKY010000017">
    <property type="protein sequence ID" value="KAK9752854.1"/>
    <property type="molecule type" value="Genomic_DNA"/>
</dbReference>
<evidence type="ECO:0000256" key="8">
    <source>
        <dbReference type="ARBA" id="ARBA00022848"/>
    </source>
</evidence>
<dbReference type="PANTHER" id="PTHR24291">
    <property type="entry name" value="CYTOCHROME P450 FAMILY 4"/>
    <property type="match status" value="1"/>
</dbReference>
<organism evidence="14 15">
    <name type="scientific">Popillia japonica</name>
    <name type="common">Japanese beetle</name>
    <dbReference type="NCBI Taxonomy" id="7064"/>
    <lineage>
        <taxon>Eukaryota</taxon>
        <taxon>Metazoa</taxon>
        <taxon>Ecdysozoa</taxon>
        <taxon>Arthropoda</taxon>
        <taxon>Hexapoda</taxon>
        <taxon>Insecta</taxon>
        <taxon>Pterygota</taxon>
        <taxon>Neoptera</taxon>
        <taxon>Endopterygota</taxon>
        <taxon>Coleoptera</taxon>
        <taxon>Polyphaga</taxon>
        <taxon>Scarabaeiformia</taxon>
        <taxon>Scarabaeidae</taxon>
        <taxon>Rutelinae</taxon>
        <taxon>Popillia</taxon>
    </lineage>
</organism>
<dbReference type="CDD" id="cd20628">
    <property type="entry name" value="CYP4"/>
    <property type="match status" value="1"/>
</dbReference>
<gene>
    <name evidence="14" type="ORF">QE152_g3855</name>
</gene>
<dbReference type="PANTHER" id="PTHR24291:SF209">
    <property type="entry name" value="CYTOCHROME P450-LIKE PROTEIN"/>
    <property type="match status" value="1"/>
</dbReference>
<evidence type="ECO:0000256" key="11">
    <source>
        <dbReference type="ARBA" id="ARBA00023033"/>
    </source>
</evidence>
<dbReference type="InterPro" id="IPR001128">
    <property type="entry name" value="Cyt_P450"/>
</dbReference>
<dbReference type="Pfam" id="PF00067">
    <property type="entry name" value="p450"/>
    <property type="match status" value="1"/>
</dbReference>
<evidence type="ECO:0000256" key="12">
    <source>
        <dbReference type="PIRSR" id="PIRSR602401-1"/>
    </source>
</evidence>
<dbReference type="PRINTS" id="PR00463">
    <property type="entry name" value="EP450I"/>
</dbReference>
<dbReference type="InterPro" id="IPR036396">
    <property type="entry name" value="Cyt_P450_sf"/>
</dbReference>
<dbReference type="InterPro" id="IPR002401">
    <property type="entry name" value="Cyt_P450_E_grp-I"/>
</dbReference>
<dbReference type="Gene3D" id="1.10.630.10">
    <property type="entry name" value="Cytochrome P450"/>
    <property type="match status" value="1"/>
</dbReference>
<dbReference type="FunFam" id="1.10.630.10:FF:000182">
    <property type="entry name" value="Cytochrome P450 3A4"/>
    <property type="match status" value="1"/>
</dbReference>
<keyword evidence="15" id="KW-1185">Reference proteome</keyword>
<keyword evidence="11 13" id="KW-0503">Monooxygenase</keyword>
<keyword evidence="5 12" id="KW-0349">Heme</keyword>
<comment type="caution">
    <text evidence="14">The sequence shown here is derived from an EMBL/GenBank/DDBJ whole genome shotgun (WGS) entry which is preliminary data.</text>
</comment>
<feature type="binding site" description="axial binding residue" evidence="12">
    <location>
        <position position="414"/>
    </location>
    <ligand>
        <name>heme</name>
        <dbReference type="ChEBI" id="CHEBI:30413"/>
    </ligand>
    <ligandPart>
        <name>Fe</name>
        <dbReference type="ChEBI" id="CHEBI:18248"/>
    </ligandPart>
</feature>
<dbReference type="GO" id="GO:0005789">
    <property type="term" value="C:endoplasmic reticulum membrane"/>
    <property type="evidence" value="ECO:0007669"/>
    <property type="project" value="UniProtKB-SubCell"/>
</dbReference>
<evidence type="ECO:0000256" key="4">
    <source>
        <dbReference type="ARBA" id="ARBA00010617"/>
    </source>
</evidence>
<accession>A0AAW1N121</accession>
<evidence type="ECO:0000256" key="2">
    <source>
        <dbReference type="ARBA" id="ARBA00004174"/>
    </source>
</evidence>
<dbReference type="InterPro" id="IPR050196">
    <property type="entry name" value="Cytochrome_P450_Monoox"/>
</dbReference>
<evidence type="ECO:0000256" key="9">
    <source>
        <dbReference type="ARBA" id="ARBA00023002"/>
    </source>
</evidence>
<proteinExistence type="inferred from homology"/>
<reference evidence="14 15" key="1">
    <citation type="journal article" date="2024" name="BMC Genomics">
        <title>De novo assembly and annotation of Popillia japonica's genome with initial clues to its potential as an invasive pest.</title>
        <authorList>
            <person name="Cucini C."/>
            <person name="Boschi S."/>
            <person name="Funari R."/>
            <person name="Cardaioli E."/>
            <person name="Iannotti N."/>
            <person name="Marturano G."/>
            <person name="Paoli F."/>
            <person name="Bruttini M."/>
            <person name="Carapelli A."/>
            <person name="Frati F."/>
            <person name="Nardi F."/>
        </authorList>
    </citation>
    <scope>NUCLEOTIDE SEQUENCE [LARGE SCALE GENOMIC DNA]</scope>
    <source>
        <strain evidence="14">DMR45628</strain>
    </source>
</reference>
<protein>
    <submittedName>
        <fullName evidence="14">Cytochrome P450</fullName>
    </submittedName>
</protein>
<dbReference type="Proteomes" id="UP001458880">
    <property type="component" value="Unassembled WGS sequence"/>
</dbReference>
<dbReference type="AlphaFoldDB" id="A0AAW1N121"/>
<dbReference type="InterPro" id="IPR017972">
    <property type="entry name" value="Cyt_P450_CS"/>
</dbReference>
<evidence type="ECO:0000313" key="15">
    <source>
        <dbReference type="Proteomes" id="UP001458880"/>
    </source>
</evidence>
<dbReference type="PRINTS" id="PR00385">
    <property type="entry name" value="P450"/>
</dbReference>
<keyword evidence="9 13" id="KW-0560">Oxidoreductase</keyword>
<evidence type="ECO:0000256" key="13">
    <source>
        <dbReference type="RuleBase" id="RU000461"/>
    </source>
</evidence>
<name>A0AAW1N121_POPJA</name>
<comment type="similarity">
    <text evidence="4 13">Belongs to the cytochrome P450 family.</text>
</comment>